<feature type="compositionally biased region" description="Acidic residues" evidence="1">
    <location>
        <begin position="108"/>
        <end position="117"/>
    </location>
</feature>
<dbReference type="AlphaFoldDB" id="A0A164K5J0"/>
<evidence type="ECO:0000313" key="3">
    <source>
        <dbReference type="Proteomes" id="UP000076512"/>
    </source>
</evidence>
<name>A0A164K5J0_9NOCA</name>
<evidence type="ECO:0000256" key="1">
    <source>
        <dbReference type="SAM" id="MobiDB-lite"/>
    </source>
</evidence>
<dbReference type="EMBL" id="LWGR01000013">
    <property type="protein sequence ID" value="KZM71053.1"/>
    <property type="molecule type" value="Genomic_DNA"/>
</dbReference>
<keyword evidence="3" id="KW-1185">Reference proteome</keyword>
<accession>A0A164K5J0</accession>
<reference evidence="2 3" key="1">
    <citation type="submission" date="2016-04" db="EMBL/GenBank/DDBJ databases">
        <authorList>
            <person name="Evans L.H."/>
            <person name="Alamgir A."/>
            <person name="Owens N."/>
            <person name="Weber N.D."/>
            <person name="Virtaneva K."/>
            <person name="Barbian K."/>
            <person name="Babar A."/>
            <person name="Rosenke K."/>
        </authorList>
    </citation>
    <scope>NUCLEOTIDE SEQUENCE [LARGE SCALE GENOMIC DNA]</scope>
    <source>
        <strain evidence="2 3">IFM 0406</strain>
    </source>
</reference>
<dbReference type="OrthoDB" id="4559866at2"/>
<sequence>MKIFECIKNEATNVSITSLYPHQEALWCAAFERDSLDSLFDITPAAEAVRVIDKAIAKFNSDPDSLRPHLSADDWRKLRGNRDLLEKMRAFIIDSPDSTISGPIPDKDPDDELPPAS</sequence>
<protein>
    <submittedName>
        <fullName evidence="2">Uncharacterized protein</fullName>
    </submittedName>
</protein>
<proteinExistence type="predicted"/>
<gene>
    <name evidence="2" type="ORF">AWN90_41790</name>
</gene>
<feature type="region of interest" description="Disordered" evidence="1">
    <location>
        <begin position="95"/>
        <end position="117"/>
    </location>
</feature>
<comment type="caution">
    <text evidence="2">The sequence shown here is derived from an EMBL/GenBank/DDBJ whole genome shotgun (WGS) entry which is preliminary data.</text>
</comment>
<dbReference type="STRING" id="455432.AWN90_41790"/>
<dbReference type="Proteomes" id="UP000076512">
    <property type="component" value="Unassembled WGS sequence"/>
</dbReference>
<evidence type="ECO:0000313" key="2">
    <source>
        <dbReference type="EMBL" id="KZM71053.1"/>
    </source>
</evidence>
<organism evidence="2 3">
    <name type="scientific">Nocardia terpenica</name>
    <dbReference type="NCBI Taxonomy" id="455432"/>
    <lineage>
        <taxon>Bacteria</taxon>
        <taxon>Bacillati</taxon>
        <taxon>Actinomycetota</taxon>
        <taxon>Actinomycetes</taxon>
        <taxon>Mycobacteriales</taxon>
        <taxon>Nocardiaceae</taxon>
        <taxon>Nocardia</taxon>
    </lineage>
</organism>
<dbReference type="RefSeq" id="WP_067595146.1">
    <property type="nucleotide sequence ID" value="NZ_JABMCZ010000003.1"/>
</dbReference>